<evidence type="ECO:0000313" key="3">
    <source>
        <dbReference type="Proteomes" id="UP000049127"/>
    </source>
</evidence>
<dbReference type="InterPro" id="IPR013783">
    <property type="entry name" value="Ig-like_fold"/>
</dbReference>
<dbReference type="OrthoDB" id="1757967at2"/>
<proteinExistence type="predicted"/>
<gene>
    <name evidence="2" type="ORF">R28058_08161</name>
</gene>
<organism evidence="2 3">
    <name type="scientific">Paraclostridium sordellii</name>
    <name type="common">Clostridium sordellii</name>
    <dbReference type="NCBI Taxonomy" id="1505"/>
    <lineage>
        <taxon>Bacteria</taxon>
        <taxon>Bacillati</taxon>
        <taxon>Bacillota</taxon>
        <taxon>Clostridia</taxon>
        <taxon>Peptostreptococcales</taxon>
        <taxon>Peptostreptococcaceae</taxon>
        <taxon>Paraclostridium</taxon>
    </lineage>
</organism>
<keyword evidence="1" id="KW-0472">Membrane</keyword>
<dbReference type="Gene3D" id="2.60.40.10">
    <property type="entry name" value="Immunoglobulins"/>
    <property type="match status" value="1"/>
</dbReference>
<evidence type="ECO:0000313" key="2">
    <source>
        <dbReference type="EMBL" id="CEQ03083.1"/>
    </source>
</evidence>
<keyword evidence="1" id="KW-0812">Transmembrane</keyword>
<sequence>MNFWREKKNRIYIIVITVLTIFISQYFLFKYGIISPLVKGIELTISKGDYIQNIDEYVIKLGESIKVNSGKYIVIPPYASKPKIGFKASDPDVLSIDGDTIKGVKEGYSALMITKDGRAIRKTTVRVVKPKVENLDVEINQLKYVGDSSPINVNVDVDFNFKEKEKCTYEISNDNVLKIEGDTLKAIGVGTSKLYINAGDKVKEYTFNIQARVSDIYANDNINIRVNEEKNIDVNVETMPKNLKHPKITYELLGFKMPIERAISLSTTDGTIKGIREGTEKVKIACGGKTKIVTVNVLKEDAESQKVENLEAKSKVVGENLEITLTWDYLEDILDYEIYLKNNSLGDKDFNLFESIKVNKSDIGKDKKISATISLSLKDMKNLSLDIYVVGNSNGKHTQRSNVVKVREEFGEPDKKPDNIEDYQVENLQADINEENEINLSWDKLDKFDCTYSVYIKDNIKTPDGGYVLYQHGISKNNISIPMNKDEDVDVDIYVVANSSNGSSKNSKTIKISRIKLDNKTE</sequence>
<protein>
    <submittedName>
        <fullName evidence="2">Uncharacterized protein</fullName>
    </submittedName>
</protein>
<reference evidence="2 3" key="1">
    <citation type="submission" date="2015-01" db="EMBL/GenBank/DDBJ databases">
        <authorList>
            <person name="Aslett A.Martin."/>
            <person name="De Silva Nishadi"/>
        </authorList>
    </citation>
    <scope>NUCLEOTIDE SEQUENCE [LARGE SCALE GENOMIC DNA]</scope>
    <source>
        <strain evidence="2 3">R28058</strain>
    </source>
</reference>
<feature type="transmembrane region" description="Helical" evidence="1">
    <location>
        <begin position="12"/>
        <end position="29"/>
    </location>
</feature>
<dbReference type="AlphaFoldDB" id="A0A0C7G7Y5"/>
<dbReference type="EMBL" id="CEKZ01000003">
    <property type="protein sequence ID" value="CEQ03083.1"/>
    <property type="molecule type" value="Genomic_DNA"/>
</dbReference>
<accession>A0A0C7G7Y5</accession>
<dbReference type="RefSeq" id="WP_055341569.1">
    <property type="nucleotide sequence ID" value="NZ_CDNI01000003.1"/>
</dbReference>
<name>A0A0C7G7Y5_PARSO</name>
<dbReference type="Proteomes" id="UP000049127">
    <property type="component" value="Unassembled WGS sequence"/>
</dbReference>
<keyword evidence="1" id="KW-1133">Transmembrane helix</keyword>
<evidence type="ECO:0000256" key="1">
    <source>
        <dbReference type="SAM" id="Phobius"/>
    </source>
</evidence>